<dbReference type="EMBL" id="SACQ01000004">
    <property type="protein sequence ID" value="RVU30590.1"/>
    <property type="molecule type" value="Genomic_DNA"/>
</dbReference>
<organism evidence="11 12">
    <name type="scientific">Neptunomonas marina</name>
    <dbReference type="NCBI Taxonomy" id="1815562"/>
    <lineage>
        <taxon>Bacteria</taxon>
        <taxon>Pseudomonadati</taxon>
        <taxon>Pseudomonadota</taxon>
        <taxon>Gammaproteobacteria</taxon>
        <taxon>Oceanospirillales</taxon>
        <taxon>Oceanospirillaceae</taxon>
        <taxon>Neptunomonas</taxon>
    </lineage>
</organism>
<dbReference type="CDD" id="cd13131">
    <property type="entry name" value="MATE_NorM_like"/>
    <property type="match status" value="1"/>
</dbReference>
<dbReference type="PIRSF" id="PIRSF006603">
    <property type="entry name" value="DinF"/>
    <property type="match status" value="1"/>
</dbReference>
<feature type="transmembrane region" description="Helical" evidence="10">
    <location>
        <begin position="189"/>
        <end position="212"/>
    </location>
</feature>
<dbReference type="InterPro" id="IPR048279">
    <property type="entry name" value="MdtK-like"/>
</dbReference>
<dbReference type="GO" id="GO:0042910">
    <property type="term" value="F:xenobiotic transmembrane transporter activity"/>
    <property type="evidence" value="ECO:0007669"/>
    <property type="project" value="InterPro"/>
</dbReference>
<feature type="transmembrane region" description="Helical" evidence="10">
    <location>
        <begin position="385"/>
        <end position="407"/>
    </location>
</feature>
<evidence type="ECO:0000256" key="7">
    <source>
        <dbReference type="ARBA" id="ARBA00023065"/>
    </source>
</evidence>
<accession>A0A437Q7W5</accession>
<evidence type="ECO:0000256" key="2">
    <source>
        <dbReference type="ARBA" id="ARBA00022448"/>
    </source>
</evidence>
<feature type="transmembrane region" description="Helical" evidence="10">
    <location>
        <begin position="160"/>
        <end position="177"/>
    </location>
</feature>
<dbReference type="InterPro" id="IPR050222">
    <property type="entry name" value="MATE_MdtK"/>
</dbReference>
<dbReference type="Pfam" id="PF01554">
    <property type="entry name" value="MatE"/>
    <property type="match status" value="2"/>
</dbReference>
<feature type="transmembrane region" description="Helical" evidence="10">
    <location>
        <begin position="317"/>
        <end position="337"/>
    </location>
</feature>
<dbReference type="Proteomes" id="UP000282818">
    <property type="component" value="Unassembled WGS sequence"/>
</dbReference>
<evidence type="ECO:0000313" key="12">
    <source>
        <dbReference type="Proteomes" id="UP000282818"/>
    </source>
</evidence>
<dbReference type="AlphaFoldDB" id="A0A437Q7W5"/>
<dbReference type="GO" id="GO:0015297">
    <property type="term" value="F:antiporter activity"/>
    <property type="evidence" value="ECO:0007669"/>
    <property type="project" value="UniProtKB-KW"/>
</dbReference>
<evidence type="ECO:0000313" key="11">
    <source>
        <dbReference type="EMBL" id="RVU30590.1"/>
    </source>
</evidence>
<dbReference type="GO" id="GO:0005886">
    <property type="term" value="C:plasma membrane"/>
    <property type="evidence" value="ECO:0007669"/>
    <property type="project" value="UniProtKB-SubCell"/>
</dbReference>
<dbReference type="NCBIfam" id="TIGR00797">
    <property type="entry name" value="matE"/>
    <property type="match status" value="1"/>
</dbReference>
<keyword evidence="7" id="KW-0406">Ion transport</keyword>
<keyword evidence="6 10" id="KW-1133">Transmembrane helix</keyword>
<dbReference type="PANTHER" id="PTHR43298">
    <property type="entry name" value="MULTIDRUG RESISTANCE PROTEIN NORM-RELATED"/>
    <property type="match status" value="1"/>
</dbReference>
<comment type="caution">
    <text evidence="11">The sequence shown here is derived from an EMBL/GenBank/DDBJ whole genome shotgun (WGS) entry which is preliminary data.</text>
</comment>
<evidence type="ECO:0000256" key="10">
    <source>
        <dbReference type="SAM" id="Phobius"/>
    </source>
</evidence>
<feature type="transmembrane region" description="Helical" evidence="10">
    <location>
        <begin position="276"/>
        <end position="297"/>
    </location>
</feature>
<keyword evidence="4" id="KW-1003">Cell membrane</keyword>
<keyword evidence="12" id="KW-1185">Reference proteome</keyword>
<name>A0A437Q7W5_9GAMM</name>
<proteinExistence type="predicted"/>
<gene>
    <name evidence="11" type="ORF">EOE65_09720</name>
</gene>
<reference evidence="11 12" key="1">
    <citation type="submission" date="2019-01" db="EMBL/GenBank/DDBJ databases">
        <authorList>
            <person name="Chen W.-M."/>
        </authorList>
    </citation>
    <scope>NUCLEOTIDE SEQUENCE [LARGE SCALE GENOMIC DNA]</scope>
    <source>
        <strain evidence="11 12">HPM-16</strain>
    </source>
</reference>
<keyword evidence="3" id="KW-0050">Antiport</keyword>
<feature type="transmembrane region" description="Helical" evidence="10">
    <location>
        <begin position="55"/>
        <end position="77"/>
    </location>
</feature>
<dbReference type="InterPro" id="IPR002528">
    <property type="entry name" value="MATE_fam"/>
</dbReference>
<feature type="transmembrane region" description="Helical" evidence="10">
    <location>
        <begin position="232"/>
        <end position="264"/>
    </location>
</feature>
<dbReference type="GO" id="GO:0006811">
    <property type="term" value="P:monoatomic ion transport"/>
    <property type="evidence" value="ECO:0007669"/>
    <property type="project" value="UniProtKB-KW"/>
</dbReference>
<evidence type="ECO:0000256" key="1">
    <source>
        <dbReference type="ARBA" id="ARBA00004429"/>
    </source>
</evidence>
<keyword evidence="5 10" id="KW-0812">Transmembrane</keyword>
<dbReference type="PANTHER" id="PTHR43298:SF2">
    <property type="entry name" value="FMN_FAD EXPORTER YEEO-RELATED"/>
    <property type="match status" value="1"/>
</dbReference>
<evidence type="ECO:0000256" key="5">
    <source>
        <dbReference type="ARBA" id="ARBA00022692"/>
    </source>
</evidence>
<keyword evidence="8 10" id="KW-0472">Membrane</keyword>
<sequence length="449" mass="47969">MLRASTLRESQLLLGLGLPIILTQVAQASLGFIDTLVAGRYNTLDLAAVALGNSIWMPLFLAVNGIIMATTPLVAHATGAKNASEVPTIFRQGLWISAFLGLLGLVLLRNADGILALMSVEATLADKTMEYLKAVAWGFPAMALYQLLRCYFEGLGRTRPAMYIAFLAVAANAPLNYVLVFGKLGFPELGAAGCGIATALVMWMMLFIGLYLQRHRSTLRLPHTDNLKLIDLSALIVFLKLGIPIGFSILIEASMFSIIALILAPLGTLVVAAQQITITVTGLIFMIPLSLAMAFTIRIGQLLGAGEYAHARFASKVGFGMTGLIAVVTSVLLWSFAQQIAMAFSTEAEVVKLAAGLLTIAALFEISDAMQVTAAGILRGYKDTSIPLLIVFVAYWVVGLPLGYILGMTDWITAPMGAAGFWYALVIGLTVSALFLTVRLVSVIRHAGR</sequence>
<evidence type="ECO:0000256" key="8">
    <source>
        <dbReference type="ARBA" id="ARBA00023136"/>
    </source>
</evidence>
<feature type="transmembrane region" description="Helical" evidence="10">
    <location>
        <begin position="131"/>
        <end position="148"/>
    </location>
</feature>
<feature type="transmembrane region" description="Helical" evidence="10">
    <location>
        <begin position="419"/>
        <end position="441"/>
    </location>
</feature>
<evidence type="ECO:0000256" key="3">
    <source>
        <dbReference type="ARBA" id="ARBA00022449"/>
    </source>
</evidence>
<evidence type="ECO:0000256" key="4">
    <source>
        <dbReference type="ARBA" id="ARBA00022475"/>
    </source>
</evidence>
<feature type="transmembrane region" description="Helical" evidence="10">
    <location>
        <begin position="89"/>
        <end position="111"/>
    </location>
</feature>
<keyword evidence="2" id="KW-0813">Transport</keyword>
<evidence type="ECO:0000256" key="6">
    <source>
        <dbReference type="ARBA" id="ARBA00022989"/>
    </source>
</evidence>
<comment type="subcellular location">
    <subcellularLocation>
        <location evidence="1">Cell inner membrane</location>
        <topology evidence="1">Multi-pass membrane protein</topology>
    </subcellularLocation>
</comment>
<evidence type="ECO:0000256" key="9">
    <source>
        <dbReference type="ARBA" id="ARBA00031636"/>
    </source>
</evidence>
<protein>
    <recommendedName>
        <fullName evidence="9">Multidrug-efflux transporter</fullName>
    </recommendedName>
</protein>